<evidence type="ECO:0000256" key="7">
    <source>
        <dbReference type="ARBA" id="ARBA00022840"/>
    </source>
</evidence>
<dbReference type="GO" id="GO:0000155">
    <property type="term" value="F:phosphorelay sensor kinase activity"/>
    <property type="evidence" value="ECO:0007669"/>
    <property type="project" value="InterPro"/>
</dbReference>
<dbReference type="RefSeq" id="WP_133793356.1">
    <property type="nucleotide sequence ID" value="NZ_SOCA01000001.1"/>
</dbReference>
<dbReference type="SUPFAM" id="SSF52172">
    <property type="entry name" value="CheY-like"/>
    <property type="match status" value="1"/>
</dbReference>
<feature type="domain" description="Response regulatory" evidence="11">
    <location>
        <begin position="905"/>
        <end position="1022"/>
    </location>
</feature>
<evidence type="ECO:0000256" key="5">
    <source>
        <dbReference type="ARBA" id="ARBA00022741"/>
    </source>
</evidence>
<dbReference type="InterPro" id="IPR011006">
    <property type="entry name" value="CheY-like_superfamily"/>
</dbReference>
<dbReference type="InterPro" id="IPR003594">
    <property type="entry name" value="HATPase_dom"/>
</dbReference>
<dbReference type="PROSITE" id="PS50112">
    <property type="entry name" value="PAS"/>
    <property type="match status" value="1"/>
</dbReference>
<dbReference type="AlphaFoldDB" id="A0A4R7SQR6"/>
<comment type="catalytic activity">
    <reaction evidence="1">
        <text>ATP + protein L-histidine = ADP + protein N-phospho-L-histidine.</text>
        <dbReference type="EC" id="2.7.13.3"/>
    </reaction>
</comment>
<proteinExistence type="predicted"/>
<dbReference type="OrthoDB" id="174578at2"/>
<evidence type="ECO:0000313" key="14">
    <source>
        <dbReference type="EMBL" id="TDU81401.1"/>
    </source>
</evidence>
<evidence type="ECO:0000256" key="1">
    <source>
        <dbReference type="ARBA" id="ARBA00000085"/>
    </source>
</evidence>
<dbReference type="Gene3D" id="1.10.287.130">
    <property type="match status" value="1"/>
</dbReference>
<evidence type="ECO:0000259" key="11">
    <source>
        <dbReference type="PROSITE" id="PS50110"/>
    </source>
</evidence>
<keyword evidence="15" id="KW-1185">Reference proteome</keyword>
<dbReference type="Proteomes" id="UP000295662">
    <property type="component" value="Unassembled WGS sequence"/>
</dbReference>
<keyword evidence="4" id="KW-0808">Transferase</keyword>
<dbReference type="SMART" id="SM00091">
    <property type="entry name" value="PAS"/>
    <property type="match status" value="2"/>
</dbReference>
<dbReference type="InterPro" id="IPR003661">
    <property type="entry name" value="HisK_dim/P_dom"/>
</dbReference>
<evidence type="ECO:0000256" key="3">
    <source>
        <dbReference type="ARBA" id="ARBA00022553"/>
    </source>
</evidence>
<evidence type="ECO:0000256" key="6">
    <source>
        <dbReference type="ARBA" id="ARBA00022777"/>
    </source>
</evidence>
<dbReference type="Pfam" id="PF02518">
    <property type="entry name" value="HATPase_c"/>
    <property type="match status" value="1"/>
</dbReference>
<keyword evidence="8" id="KW-0902">Two-component regulatory system</keyword>
<dbReference type="Gene3D" id="3.40.190.10">
    <property type="entry name" value="Periplasmic binding protein-like II"/>
    <property type="match status" value="2"/>
</dbReference>
<evidence type="ECO:0000259" key="10">
    <source>
        <dbReference type="PROSITE" id="PS50109"/>
    </source>
</evidence>
<dbReference type="InterPro" id="IPR000700">
    <property type="entry name" value="PAS-assoc_C"/>
</dbReference>
<feature type="domain" description="PAS" evidence="12">
    <location>
        <begin position="391"/>
        <end position="465"/>
    </location>
</feature>
<feature type="modified residue" description="4-aspartylphosphate" evidence="9">
    <location>
        <position position="956"/>
    </location>
</feature>
<accession>A0A4R7SQR6</accession>
<dbReference type="PANTHER" id="PTHR43065:SF46">
    <property type="entry name" value="C4-DICARBOXYLATE TRANSPORT SENSOR PROTEIN DCTB"/>
    <property type="match status" value="1"/>
</dbReference>
<protein>
    <recommendedName>
        <fullName evidence="2">histidine kinase</fullName>
        <ecNumber evidence="2">2.7.13.3</ecNumber>
    </recommendedName>
</protein>
<dbReference type="InterPro" id="IPR005467">
    <property type="entry name" value="His_kinase_dom"/>
</dbReference>
<keyword evidence="7" id="KW-0067">ATP-binding</keyword>
<dbReference type="Pfam" id="PF00072">
    <property type="entry name" value="Response_reg"/>
    <property type="match status" value="1"/>
</dbReference>
<dbReference type="EMBL" id="SOCA01000001">
    <property type="protein sequence ID" value="TDU81401.1"/>
    <property type="molecule type" value="Genomic_DNA"/>
</dbReference>
<sequence>MDALPTLSRNRGDPSSASRWSLSARTARRLVSVACGVIVLWTSYGVGAEGGANLKKVSIQLKWHHQFQFAGYYAAEAQGYYRAAGLEVELREGNPARRSLEVVQSGAADFGVTDCDVLLARMKGKPVVVCAAIFQHSPYIMMSLADKGITKPSDLVGKRLMVSNDQGEAEVRAMIMREGLPAGRMEFLPHSWNNRDLLAGKVDAISAYSTVEPTQLRQLGVEPATIRFSDYGVDFYGDTLFTTEALVKKDRELVNAFVEASMKGWNYAMEHPEEMIERILLMPGVKERGIRRENLEVEAREMVPLIQADLVDVGHMNAGRWERIARTFVETGIVDEVSHLQGFIFEPDKSPDFKILFGALSVIGLLGGLGLLWTMQLRRQVDLRTREVKEGQQKLSAILENTFQLQGLLDPEGRMMEANSTARSFAGVELADVVGKWFWETVWWSHSVEQQNKLREAIQQIRQGQDGVRFETLHPDKTGTLHVIDFSVRPVRDEGGNLRYLMVEGYDITERKLAENARRVSEANLLALLENSSGAIWSLDRDLHYLTFNSRYQDHILSLGGGLKAQIGERAVEVESPAHLALWRPHYQRALKGERFKITFDQEVRGKMRTFSASFNPIRHAGEVTGVSVFSDDVTEQKHLEDQLRQSQKMDAIGHLAGGVAHDFNNLLTVIQANASLAKIMKLTPEMTTRAFSEILDAANRAGALTRQLLTFSRQQPINKTTLNLNQVVSEMNRMLQRLIGETIQVHLRLSPEPALVHADASMMEQIILNLTVNARDAMPQGGTLTLTTRLLPLKQLPPQASAEAKPGHFVCLEVRDTGTGISEEHLKRIFEPFFTTKAVGQGTGIGLATVFGIAQQHGGWVTVDSHPGAGASFCVFLPLLSSPVPTPVEEEITPPALGARGTATILIVEDEKTVRTIVKHVLTAHGYHVHEATSGKEALEMWDGIANEVDLMLTDMVMPGGVSGHELGAQLQAKKPSLKIIYSSGYSAETFRRDSVLPDDAVLLRKPYTAAQLLKEVQKMLPQDDVAKPAEA</sequence>
<dbReference type="Gene3D" id="3.30.450.20">
    <property type="entry name" value="PAS domain"/>
    <property type="match status" value="2"/>
</dbReference>
<dbReference type="InterPro" id="IPR015168">
    <property type="entry name" value="SsuA/THI5"/>
</dbReference>
<dbReference type="SMART" id="SM00448">
    <property type="entry name" value="REC"/>
    <property type="match status" value="1"/>
</dbReference>
<organism evidence="14 15">
    <name type="scientific">Prosthecobacter fusiformis</name>
    <dbReference type="NCBI Taxonomy" id="48464"/>
    <lineage>
        <taxon>Bacteria</taxon>
        <taxon>Pseudomonadati</taxon>
        <taxon>Verrucomicrobiota</taxon>
        <taxon>Verrucomicrobiia</taxon>
        <taxon>Verrucomicrobiales</taxon>
        <taxon>Verrucomicrobiaceae</taxon>
        <taxon>Prosthecobacter</taxon>
    </lineage>
</organism>
<dbReference type="PROSITE" id="PS50109">
    <property type="entry name" value="HIS_KIN"/>
    <property type="match status" value="1"/>
</dbReference>
<dbReference type="SMART" id="SM00387">
    <property type="entry name" value="HATPase_c"/>
    <property type="match status" value="1"/>
</dbReference>
<name>A0A4R7SQR6_9BACT</name>
<dbReference type="InterPro" id="IPR036890">
    <property type="entry name" value="HATPase_C_sf"/>
</dbReference>
<dbReference type="GO" id="GO:0005524">
    <property type="term" value="F:ATP binding"/>
    <property type="evidence" value="ECO:0007669"/>
    <property type="project" value="UniProtKB-KW"/>
</dbReference>
<dbReference type="EC" id="2.7.13.3" evidence="2"/>
<dbReference type="InterPro" id="IPR000014">
    <property type="entry name" value="PAS"/>
</dbReference>
<evidence type="ECO:0000256" key="8">
    <source>
        <dbReference type="ARBA" id="ARBA00023012"/>
    </source>
</evidence>
<comment type="caution">
    <text evidence="14">The sequence shown here is derived from an EMBL/GenBank/DDBJ whole genome shotgun (WGS) entry which is preliminary data.</text>
</comment>
<dbReference type="InterPro" id="IPR013656">
    <property type="entry name" value="PAS_4"/>
</dbReference>
<reference evidence="14 15" key="1">
    <citation type="submission" date="2019-03" db="EMBL/GenBank/DDBJ databases">
        <title>Genomic Encyclopedia of Archaeal and Bacterial Type Strains, Phase II (KMG-II): from individual species to whole genera.</title>
        <authorList>
            <person name="Goeker M."/>
        </authorList>
    </citation>
    <scope>NUCLEOTIDE SEQUENCE [LARGE SCALE GENOMIC DNA]</scope>
    <source>
        <strain evidence="14 15">ATCC 25309</strain>
    </source>
</reference>
<dbReference type="InterPro" id="IPR001789">
    <property type="entry name" value="Sig_transdc_resp-reg_receiver"/>
</dbReference>
<dbReference type="SUPFAM" id="SSF55874">
    <property type="entry name" value="ATPase domain of HSP90 chaperone/DNA topoisomerase II/histidine kinase"/>
    <property type="match status" value="1"/>
</dbReference>
<dbReference type="InterPro" id="IPR035965">
    <property type="entry name" value="PAS-like_dom_sf"/>
</dbReference>
<keyword evidence="3 9" id="KW-0597">Phosphoprotein</keyword>
<evidence type="ECO:0000256" key="9">
    <source>
        <dbReference type="PROSITE-ProRule" id="PRU00169"/>
    </source>
</evidence>
<evidence type="ECO:0000256" key="4">
    <source>
        <dbReference type="ARBA" id="ARBA00022679"/>
    </source>
</evidence>
<dbReference type="CDD" id="cd00082">
    <property type="entry name" value="HisKA"/>
    <property type="match status" value="1"/>
</dbReference>
<evidence type="ECO:0000259" key="12">
    <source>
        <dbReference type="PROSITE" id="PS50112"/>
    </source>
</evidence>
<dbReference type="SMART" id="SM00388">
    <property type="entry name" value="HisKA"/>
    <property type="match status" value="1"/>
</dbReference>
<dbReference type="PRINTS" id="PR00344">
    <property type="entry name" value="BCTRLSENSOR"/>
</dbReference>
<keyword evidence="6" id="KW-0418">Kinase</keyword>
<dbReference type="NCBIfam" id="TIGR00229">
    <property type="entry name" value="sensory_box"/>
    <property type="match status" value="2"/>
</dbReference>
<dbReference type="SUPFAM" id="SSF53850">
    <property type="entry name" value="Periplasmic binding protein-like II"/>
    <property type="match status" value="1"/>
</dbReference>
<dbReference type="InterPro" id="IPR036097">
    <property type="entry name" value="HisK_dim/P_sf"/>
</dbReference>
<dbReference type="CDD" id="cd00130">
    <property type="entry name" value="PAS"/>
    <property type="match status" value="1"/>
</dbReference>
<evidence type="ECO:0000256" key="2">
    <source>
        <dbReference type="ARBA" id="ARBA00012438"/>
    </source>
</evidence>
<feature type="domain" description="PAC" evidence="13">
    <location>
        <begin position="466"/>
        <end position="520"/>
    </location>
</feature>
<dbReference type="PROSITE" id="PS50110">
    <property type="entry name" value="RESPONSE_REGULATORY"/>
    <property type="match status" value="1"/>
</dbReference>
<gene>
    <name evidence="14" type="ORF">EI77_00709</name>
</gene>
<dbReference type="SUPFAM" id="SSF55785">
    <property type="entry name" value="PYP-like sensor domain (PAS domain)"/>
    <property type="match status" value="2"/>
</dbReference>
<dbReference type="Pfam" id="PF08448">
    <property type="entry name" value="PAS_4"/>
    <property type="match status" value="2"/>
</dbReference>
<dbReference type="PROSITE" id="PS50113">
    <property type="entry name" value="PAC"/>
    <property type="match status" value="1"/>
</dbReference>
<evidence type="ECO:0000313" key="15">
    <source>
        <dbReference type="Proteomes" id="UP000295662"/>
    </source>
</evidence>
<dbReference type="Gene3D" id="3.30.565.10">
    <property type="entry name" value="Histidine kinase-like ATPase, C-terminal domain"/>
    <property type="match status" value="1"/>
</dbReference>
<feature type="domain" description="Histidine kinase" evidence="10">
    <location>
        <begin position="659"/>
        <end position="882"/>
    </location>
</feature>
<dbReference type="SUPFAM" id="SSF47384">
    <property type="entry name" value="Homodimeric domain of signal transducing histidine kinase"/>
    <property type="match status" value="1"/>
</dbReference>
<dbReference type="Gene3D" id="3.40.50.2300">
    <property type="match status" value="1"/>
</dbReference>
<dbReference type="Pfam" id="PF09084">
    <property type="entry name" value="NMT1"/>
    <property type="match status" value="1"/>
</dbReference>
<dbReference type="PANTHER" id="PTHR43065">
    <property type="entry name" value="SENSOR HISTIDINE KINASE"/>
    <property type="match status" value="1"/>
</dbReference>
<dbReference type="InterPro" id="IPR004358">
    <property type="entry name" value="Sig_transdc_His_kin-like_C"/>
</dbReference>
<keyword evidence="5" id="KW-0547">Nucleotide-binding</keyword>
<evidence type="ECO:0000259" key="13">
    <source>
        <dbReference type="PROSITE" id="PS50113"/>
    </source>
</evidence>
<dbReference type="Pfam" id="PF00512">
    <property type="entry name" value="HisKA"/>
    <property type="match status" value="1"/>
</dbReference>